<evidence type="ECO:0000313" key="2">
    <source>
        <dbReference type="EMBL" id="GMF49505.1"/>
    </source>
</evidence>
<comment type="caution">
    <text evidence="2">The sequence shown here is derived from an EMBL/GenBank/DDBJ whole genome shotgun (WGS) entry which is preliminary data.</text>
</comment>
<dbReference type="Proteomes" id="UP001165121">
    <property type="component" value="Unassembled WGS sequence"/>
</dbReference>
<name>A0A9W6XXQ8_9STRA</name>
<dbReference type="EMBL" id="BSXT01002538">
    <property type="protein sequence ID" value="GMF49505.1"/>
    <property type="molecule type" value="Genomic_DNA"/>
</dbReference>
<organism evidence="2 3">
    <name type="scientific">Phytophthora fragariaefolia</name>
    <dbReference type="NCBI Taxonomy" id="1490495"/>
    <lineage>
        <taxon>Eukaryota</taxon>
        <taxon>Sar</taxon>
        <taxon>Stramenopiles</taxon>
        <taxon>Oomycota</taxon>
        <taxon>Peronosporomycetes</taxon>
        <taxon>Peronosporales</taxon>
        <taxon>Peronosporaceae</taxon>
        <taxon>Phytophthora</taxon>
    </lineage>
</organism>
<gene>
    <name evidence="2" type="ORF">Pfra01_001958200</name>
</gene>
<reference evidence="2" key="1">
    <citation type="submission" date="2023-04" db="EMBL/GenBank/DDBJ databases">
        <title>Phytophthora fragariaefolia NBRC 109709.</title>
        <authorList>
            <person name="Ichikawa N."/>
            <person name="Sato H."/>
            <person name="Tonouchi N."/>
        </authorList>
    </citation>
    <scope>NUCLEOTIDE SEQUENCE</scope>
    <source>
        <strain evidence="2">NBRC 109709</strain>
    </source>
</reference>
<sequence length="137" mass="14756">MAKAPSATSHGLAPTARQSESRRPSFGGGHGFKEEKKEKKKEEKRVGELRGRAVCSWQGSWETAWEAPEGRHYTAVNGLGDVRIRPTSLPSPSVGVVGVEWEANEFLPVCYTTSAPCEVARIPRVTERVGAGGPAPD</sequence>
<accession>A0A9W6XXQ8</accession>
<evidence type="ECO:0000313" key="3">
    <source>
        <dbReference type="Proteomes" id="UP001165121"/>
    </source>
</evidence>
<protein>
    <submittedName>
        <fullName evidence="2">Unnamed protein product</fullName>
    </submittedName>
</protein>
<dbReference type="AlphaFoldDB" id="A0A9W6XXQ8"/>
<feature type="region of interest" description="Disordered" evidence="1">
    <location>
        <begin position="1"/>
        <end position="49"/>
    </location>
</feature>
<evidence type="ECO:0000256" key="1">
    <source>
        <dbReference type="SAM" id="MobiDB-lite"/>
    </source>
</evidence>
<keyword evidence="3" id="KW-1185">Reference proteome</keyword>
<proteinExistence type="predicted"/>
<feature type="compositionally biased region" description="Basic and acidic residues" evidence="1">
    <location>
        <begin position="31"/>
        <end position="49"/>
    </location>
</feature>